<dbReference type="EMBL" id="JARKIF010000003">
    <property type="protein sequence ID" value="KAJ7644617.1"/>
    <property type="molecule type" value="Genomic_DNA"/>
</dbReference>
<dbReference type="InterPro" id="IPR032675">
    <property type="entry name" value="LRR_dom_sf"/>
</dbReference>
<dbReference type="Gene3D" id="3.80.10.10">
    <property type="entry name" value="Ribonuclease Inhibitor"/>
    <property type="match status" value="1"/>
</dbReference>
<dbReference type="Gene3D" id="1.20.1280.50">
    <property type="match status" value="1"/>
</dbReference>
<keyword evidence="2" id="KW-1185">Reference proteome</keyword>
<proteinExistence type="predicted"/>
<protein>
    <recommendedName>
        <fullName evidence="3">F-box domain-containing protein</fullName>
    </recommendedName>
</protein>
<name>A0AAD7CBZ0_9AGAR</name>
<dbReference type="AlphaFoldDB" id="A0AAD7CBZ0"/>
<comment type="caution">
    <text evidence="1">The sequence shown here is derived from an EMBL/GenBank/DDBJ whole genome shotgun (WGS) entry which is preliminary data.</text>
</comment>
<dbReference type="Proteomes" id="UP001221142">
    <property type="component" value="Unassembled WGS sequence"/>
</dbReference>
<evidence type="ECO:0008006" key="3">
    <source>
        <dbReference type="Google" id="ProtNLM"/>
    </source>
</evidence>
<dbReference type="SUPFAM" id="SSF52047">
    <property type="entry name" value="RNI-like"/>
    <property type="match status" value="1"/>
</dbReference>
<accession>A0AAD7CBZ0</accession>
<gene>
    <name evidence="1" type="ORF">FB45DRAFT_1053328</name>
</gene>
<evidence type="ECO:0000313" key="1">
    <source>
        <dbReference type="EMBL" id="KAJ7644617.1"/>
    </source>
</evidence>
<sequence length="497" mass="55656">MDSQALATLMLGQTATSGFERQVRGLIEAAEANLVRIESQIQDLMGLRDRERELIAALKPLVAPIRKLPAELLGHIFLLAVDSASDWHRIQWLERVLVISQVCGQWRRLACGTPRLWNRPLKVNLGKAPSDTYLATTKTFFERSASLPIPILLAGETPEAAPLVKCIYGLAPRWRSLSFDDSSLSKLCDLPRDALPSLESVNLCMSTEIPSESGGWHIMLCLGAPRLHTVVLDVLDAQRFIMPWSQLAHLTLRAVEESPRGSVQTFLRILAQCTNIVAAEFTGMVAWSQSVYSAPLTPLLRLEKLTVDFFCDAEERHIMPFFMPLALPALRTLSLSAGGYSLWSSADFTQFQRCSQNIQELYISACSLKPTDLAPLLAESPHLVKLTLNFALTEAGLEYLLDALQYKPGTPAVAPRLQRLYVNYDMMSKYSQEMVQKTIPSRWWSAEELDAMRVPPVVARWEAFNIYCLRPTAHSYSAEFKLKLIQLRSEGLEVQVA</sequence>
<reference evidence="1" key="1">
    <citation type="submission" date="2023-03" db="EMBL/GenBank/DDBJ databases">
        <title>Massive genome expansion in bonnet fungi (Mycena s.s.) driven by repeated elements and novel gene families across ecological guilds.</title>
        <authorList>
            <consortium name="Lawrence Berkeley National Laboratory"/>
            <person name="Harder C.B."/>
            <person name="Miyauchi S."/>
            <person name="Viragh M."/>
            <person name="Kuo A."/>
            <person name="Thoen E."/>
            <person name="Andreopoulos B."/>
            <person name="Lu D."/>
            <person name="Skrede I."/>
            <person name="Drula E."/>
            <person name="Henrissat B."/>
            <person name="Morin E."/>
            <person name="Kohler A."/>
            <person name="Barry K."/>
            <person name="LaButti K."/>
            <person name="Morin E."/>
            <person name="Salamov A."/>
            <person name="Lipzen A."/>
            <person name="Mereny Z."/>
            <person name="Hegedus B."/>
            <person name="Baldrian P."/>
            <person name="Stursova M."/>
            <person name="Weitz H."/>
            <person name="Taylor A."/>
            <person name="Grigoriev I.V."/>
            <person name="Nagy L.G."/>
            <person name="Martin F."/>
            <person name="Kauserud H."/>
        </authorList>
    </citation>
    <scope>NUCLEOTIDE SEQUENCE</scope>
    <source>
        <strain evidence="1">9284</strain>
    </source>
</reference>
<evidence type="ECO:0000313" key="2">
    <source>
        <dbReference type="Proteomes" id="UP001221142"/>
    </source>
</evidence>
<organism evidence="1 2">
    <name type="scientific">Roridomyces roridus</name>
    <dbReference type="NCBI Taxonomy" id="1738132"/>
    <lineage>
        <taxon>Eukaryota</taxon>
        <taxon>Fungi</taxon>
        <taxon>Dikarya</taxon>
        <taxon>Basidiomycota</taxon>
        <taxon>Agaricomycotina</taxon>
        <taxon>Agaricomycetes</taxon>
        <taxon>Agaricomycetidae</taxon>
        <taxon>Agaricales</taxon>
        <taxon>Marasmiineae</taxon>
        <taxon>Mycenaceae</taxon>
        <taxon>Roridomyces</taxon>
    </lineage>
</organism>